<feature type="compositionally biased region" description="Low complexity" evidence="1">
    <location>
        <begin position="160"/>
        <end position="171"/>
    </location>
</feature>
<feature type="compositionally biased region" description="Pro residues" evidence="1">
    <location>
        <begin position="121"/>
        <end position="134"/>
    </location>
</feature>
<feature type="region of interest" description="Disordered" evidence="1">
    <location>
        <begin position="45"/>
        <end position="171"/>
    </location>
</feature>
<evidence type="ECO:0000313" key="3">
    <source>
        <dbReference type="Proteomes" id="UP001066276"/>
    </source>
</evidence>
<name>A0AAV7U3G6_PLEWA</name>
<dbReference type="EMBL" id="JANPWB010000006">
    <property type="protein sequence ID" value="KAJ1182921.1"/>
    <property type="molecule type" value="Genomic_DNA"/>
</dbReference>
<reference evidence="2" key="1">
    <citation type="journal article" date="2022" name="bioRxiv">
        <title>Sequencing and chromosome-scale assembly of the giantPleurodeles waltlgenome.</title>
        <authorList>
            <person name="Brown T."/>
            <person name="Elewa A."/>
            <person name="Iarovenko S."/>
            <person name="Subramanian E."/>
            <person name="Araus A.J."/>
            <person name="Petzold A."/>
            <person name="Susuki M."/>
            <person name="Suzuki K.-i.T."/>
            <person name="Hayashi T."/>
            <person name="Toyoda A."/>
            <person name="Oliveira C."/>
            <person name="Osipova E."/>
            <person name="Leigh N.D."/>
            <person name="Simon A."/>
            <person name="Yun M.H."/>
        </authorList>
    </citation>
    <scope>NUCLEOTIDE SEQUENCE</scope>
    <source>
        <strain evidence="2">20211129_DDA</strain>
        <tissue evidence="2">Liver</tissue>
    </source>
</reference>
<evidence type="ECO:0000313" key="2">
    <source>
        <dbReference type="EMBL" id="KAJ1182921.1"/>
    </source>
</evidence>
<accession>A0AAV7U3G6</accession>
<protein>
    <submittedName>
        <fullName evidence="2">Uncharacterized protein</fullName>
    </submittedName>
</protein>
<feature type="compositionally biased region" description="Low complexity" evidence="1">
    <location>
        <begin position="101"/>
        <end position="120"/>
    </location>
</feature>
<keyword evidence="3" id="KW-1185">Reference proteome</keyword>
<organism evidence="2 3">
    <name type="scientific">Pleurodeles waltl</name>
    <name type="common">Iberian ribbed newt</name>
    <dbReference type="NCBI Taxonomy" id="8319"/>
    <lineage>
        <taxon>Eukaryota</taxon>
        <taxon>Metazoa</taxon>
        <taxon>Chordata</taxon>
        <taxon>Craniata</taxon>
        <taxon>Vertebrata</taxon>
        <taxon>Euteleostomi</taxon>
        <taxon>Amphibia</taxon>
        <taxon>Batrachia</taxon>
        <taxon>Caudata</taxon>
        <taxon>Salamandroidea</taxon>
        <taxon>Salamandridae</taxon>
        <taxon>Pleurodelinae</taxon>
        <taxon>Pleurodeles</taxon>
    </lineage>
</organism>
<proteinExistence type="predicted"/>
<sequence length="171" mass="18067">MPANRQPLTPRCSLRPPAKLVAHLPIDSKYEIKFHASFHNRESAAFSIQTKNHQEASAARKVPGHRKKGPKKAPRLGPADDESLIGPPEGTHHQEAQGEHGPIPGSSPRPGSRNKVTRPLGPGPPRPKAPPTGWPPKATSKPAPLRAADPAGTKGGSGFPPQAARPSSRAP</sequence>
<comment type="caution">
    <text evidence="2">The sequence shown here is derived from an EMBL/GenBank/DDBJ whole genome shotgun (WGS) entry which is preliminary data.</text>
</comment>
<feature type="compositionally biased region" description="Basic residues" evidence="1">
    <location>
        <begin position="62"/>
        <end position="74"/>
    </location>
</feature>
<dbReference type="Proteomes" id="UP001066276">
    <property type="component" value="Chromosome 3_2"/>
</dbReference>
<gene>
    <name evidence="2" type="ORF">NDU88_008098</name>
</gene>
<dbReference type="AlphaFoldDB" id="A0AAV7U3G6"/>
<evidence type="ECO:0000256" key="1">
    <source>
        <dbReference type="SAM" id="MobiDB-lite"/>
    </source>
</evidence>